<evidence type="ECO:0000259" key="3">
    <source>
        <dbReference type="PROSITE" id="PS50240"/>
    </source>
</evidence>
<sequence length="514" mass="52829">MRHTRPLRLAALASALVAGPLALCAAPAAAVTGTAVTDDSHAFTARLEIGAGDALRSCSGALVDAQWVLTAASCFTGGLTELAVGKPAEKTVATIGRADLTTTGGHVSEIVELVPHTGRDLVMARLATPATGITPVAVSTAPVTAGTALTAAGYGRTRTEWAPLALHTASFTADAVAATTLDITGKTPGDAVCKGDTGGPLLRQVNGVPELVGVNSRSWQGGCFGTDAAETRTGAVAARVDDVSHWVQKTRLVHGLSNVTDVMTAADFNADGRTDIAAVLTDGGLHAFYSGPDGTLGYGRNLWKDNGWKTVKKIVGGDFNGDGNTDIAAISSTGSLLLYPGTGSTGKLGANVKMWPDSSWSGTAPMTRFKTDASGRDGLVVQAADGALLGYVPGPNGVLSTTTRSMWPDKTWTKKTIGGGDFNLDGRDDIVAVAEDGSLHLYAGNARGTLDPARSLWPDKSWINMKAVFVGDVDGNGKADVIARANNNNFFRYSGDGTALAPARPLWLTTPATS</sequence>
<dbReference type="EMBL" id="JAWCTQ010000003">
    <property type="protein sequence ID" value="MDT9681120.1"/>
    <property type="molecule type" value="Genomic_DNA"/>
</dbReference>
<feature type="domain" description="Peptidase S1" evidence="3">
    <location>
        <begin position="30"/>
        <end position="252"/>
    </location>
</feature>
<evidence type="ECO:0000313" key="4">
    <source>
        <dbReference type="EMBL" id="MDT9681120.1"/>
    </source>
</evidence>
<comment type="caution">
    <text evidence="4">The sequence shown here is derived from an EMBL/GenBank/DDBJ whole genome shotgun (WGS) entry which is preliminary data.</text>
</comment>
<dbReference type="SUPFAM" id="SSF69318">
    <property type="entry name" value="Integrin alpha N-terminal domain"/>
    <property type="match status" value="1"/>
</dbReference>
<organism evidence="4 5">
    <name type="scientific">Streptomyces tamarix</name>
    <dbReference type="NCBI Taxonomy" id="3078565"/>
    <lineage>
        <taxon>Bacteria</taxon>
        <taxon>Bacillati</taxon>
        <taxon>Actinomycetota</taxon>
        <taxon>Actinomycetes</taxon>
        <taxon>Kitasatosporales</taxon>
        <taxon>Streptomycetaceae</taxon>
        <taxon>Streptomyces</taxon>
    </lineage>
</organism>
<dbReference type="Gene3D" id="2.40.10.10">
    <property type="entry name" value="Trypsin-like serine proteases"/>
    <property type="match status" value="1"/>
</dbReference>
<dbReference type="InterPro" id="IPR043504">
    <property type="entry name" value="Peptidase_S1_PA_chymotrypsin"/>
</dbReference>
<dbReference type="InterPro" id="IPR028994">
    <property type="entry name" value="Integrin_alpha_N"/>
</dbReference>
<keyword evidence="5" id="KW-1185">Reference proteome</keyword>
<reference evidence="4 5" key="1">
    <citation type="submission" date="2023-09" db="EMBL/GenBank/DDBJ databases">
        <title>Streptomyces sp. nov.: A antagonism against Alternaria gaisen Producing Streptochlin, Isolated from Tamarix root soil.</title>
        <authorList>
            <person name="Chen Y."/>
        </authorList>
    </citation>
    <scope>NUCLEOTIDE SEQUENCE [LARGE SCALE GENOMIC DNA]</scope>
    <source>
        <strain evidence="4 5">TRM76323</strain>
    </source>
</reference>
<evidence type="ECO:0000313" key="5">
    <source>
        <dbReference type="Proteomes" id="UP001250181"/>
    </source>
</evidence>
<protein>
    <submittedName>
        <fullName evidence="4">Trypsin-like serine protease</fullName>
        <ecNumber evidence="4">3.4.21.-</ecNumber>
    </submittedName>
</protein>
<dbReference type="InterPro" id="IPR013517">
    <property type="entry name" value="FG-GAP"/>
</dbReference>
<dbReference type="SMART" id="SM00020">
    <property type="entry name" value="Tryp_SPc"/>
    <property type="match status" value="1"/>
</dbReference>
<dbReference type="PROSITE" id="PS50240">
    <property type="entry name" value="TRYPSIN_DOM"/>
    <property type="match status" value="1"/>
</dbReference>
<dbReference type="Pfam" id="PF13517">
    <property type="entry name" value="FG-GAP_3"/>
    <property type="match status" value="2"/>
</dbReference>
<feature type="chain" id="PRO_5046786087" evidence="2">
    <location>
        <begin position="31"/>
        <end position="514"/>
    </location>
</feature>
<accession>A0ABU3QEC6</accession>
<evidence type="ECO:0000256" key="2">
    <source>
        <dbReference type="SAM" id="SignalP"/>
    </source>
</evidence>
<name>A0ABU3QEC6_9ACTN</name>
<feature type="signal peptide" evidence="2">
    <location>
        <begin position="1"/>
        <end position="30"/>
    </location>
</feature>
<dbReference type="SUPFAM" id="SSF50494">
    <property type="entry name" value="Trypsin-like serine proteases"/>
    <property type="match status" value="1"/>
</dbReference>
<dbReference type="PANTHER" id="PTHR24260:SF136">
    <property type="entry name" value="GH08193P-RELATED"/>
    <property type="match status" value="1"/>
</dbReference>
<dbReference type="InterPro" id="IPR009003">
    <property type="entry name" value="Peptidase_S1_PA"/>
</dbReference>
<dbReference type="InterPro" id="IPR001314">
    <property type="entry name" value="Peptidase_S1A"/>
</dbReference>
<evidence type="ECO:0000256" key="1">
    <source>
        <dbReference type="ARBA" id="ARBA00022729"/>
    </source>
</evidence>
<dbReference type="Proteomes" id="UP001250181">
    <property type="component" value="Unassembled WGS sequence"/>
</dbReference>
<dbReference type="GO" id="GO:0016787">
    <property type="term" value="F:hydrolase activity"/>
    <property type="evidence" value="ECO:0007669"/>
    <property type="project" value="UniProtKB-KW"/>
</dbReference>
<dbReference type="Pfam" id="PF00089">
    <property type="entry name" value="Trypsin"/>
    <property type="match status" value="1"/>
</dbReference>
<dbReference type="PANTHER" id="PTHR24260">
    <property type="match status" value="1"/>
</dbReference>
<keyword evidence="1 2" id="KW-0732">Signal</keyword>
<dbReference type="RefSeq" id="WP_315876129.1">
    <property type="nucleotide sequence ID" value="NZ_JAWCTQ010000003.1"/>
</dbReference>
<dbReference type="Gene3D" id="2.40.128.340">
    <property type="match status" value="2"/>
</dbReference>
<keyword evidence="4" id="KW-0378">Hydrolase</keyword>
<dbReference type="InterPro" id="IPR051333">
    <property type="entry name" value="CLIP_Serine_Protease"/>
</dbReference>
<dbReference type="PRINTS" id="PR00722">
    <property type="entry name" value="CHYMOTRYPSIN"/>
</dbReference>
<proteinExistence type="predicted"/>
<dbReference type="InterPro" id="IPR001254">
    <property type="entry name" value="Trypsin_dom"/>
</dbReference>
<dbReference type="EC" id="3.4.21.-" evidence="4"/>
<gene>
    <name evidence="4" type="ORF">RND61_03370</name>
</gene>